<accession>A0A0J1BBU5</accession>
<keyword evidence="2" id="KW-1185">Reference proteome</keyword>
<evidence type="ECO:0000313" key="2">
    <source>
        <dbReference type="Proteomes" id="UP000036367"/>
    </source>
</evidence>
<keyword evidence="1" id="KW-0456">Lyase</keyword>
<reference evidence="1" key="1">
    <citation type="submission" date="2015-05" db="EMBL/GenBank/DDBJ databases">
        <title>Permanent draft genome of Rhodopirellula islandicus K833.</title>
        <authorList>
            <person name="Kizina J."/>
            <person name="Richter M."/>
            <person name="Glockner F.O."/>
            <person name="Harder J."/>
        </authorList>
    </citation>
    <scope>NUCLEOTIDE SEQUENCE [LARGE SCALE GENOMIC DNA]</scope>
    <source>
        <strain evidence="1">K833</strain>
    </source>
</reference>
<dbReference type="PATRIC" id="fig|595434.4.peg.3768"/>
<name>A0A0J1BBU5_RHOIS</name>
<dbReference type="EC" id="4.2.1.2" evidence="1"/>
<evidence type="ECO:0000313" key="1">
    <source>
        <dbReference type="EMBL" id="KLU04008.1"/>
    </source>
</evidence>
<dbReference type="EMBL" id="LECT01000030">
    <property type="protein sequence ID" value="KLU04008.1"/>
    <property type="molecule type" value="Genomic_DNA"/>
</dbReference>
<dbReference type="GO" id="GO:0004333">
    <property type="term" value="F:fumarate hydratase activity"/>
    <property type="evidence" value="ECO:0007669"/>
    <property type="project" value="UniProtKB-EC"/>
</dbReference>
<organism evidence="1 2">
    <name type="scientific">Rhodopirellula islandica</name>
    <dbReference type="NCBI Taxonomy" id="595434"/>
    <lineage>
        <taxon>Bacteria</taxon>
        <taxon>Pseudomonadati</taxon>
        <taxon>Planctomycetota</taxon>
        <taxon>Planctomycetia</taxon>
        <taxon>Pirellulales</taxon>
        <taxon>Pirellulaceae</taxon>
        <taxon>Rhodopirellula</taxon>
    </lineage>
</organism>
<dbReference type="Proteomes" id="UP000036367">
    <property type="component" value="Unassembled WGS sequence"/>
</dbReference>
<dbReference type="STRING" id="595434.RISK_003977"/>
<dbReference type="AlphaFoldDB" id="A0A0J1BBU5"/>
<gene>
    <name evidence="1" type="ORF">RISK_003977</name>
</gene>
<proteinExistence type="predicted"/>
<sequence>MVRFIPYVSTERQIVAETIAEFGFRASFAPFGWIARMVVPTVFCF</sequence>
<protein>
    <submittedName>
        <fullName evidence="1">Fumarate hydratase class II</fullName>
        <ecNumber evidence="1">4.2.1.2</ecNumber>
    </submittedName>
</protein>
<comment type="caution">
    <text evidence="1">The sequence shown here is derived from an EMBL/GenBank/DDBJ whole genome shotgun (WGS) entry which is preliminary data.</text>
</comment>